<proteinExistence type="predicted"/>
<dbReference type="Proteomes" id="UP000656881">
    <property type="component" value="Unassembled WGS sequence"/>
</dbReference>
<organism evidence="2 3">
    <name type="scientific">Streptomyces lasiicapitis</name>
    <dbReference type="NCBI Taxonomy" id="1923961"/>
    <lineage>
        <taxon>Bacteria</taxon>
        <taxon>Bacillati</taxon>
        <taxon>Actinomycetota</taxon>
        <taxon>Actinomycetes</taxon>
        <taxon>Kitasatosporales</taxon>
        <taxon>Streptomycetaceae</taxon>
        <taxon>Streptomyces</taxon>
    </lineage>
</organism>
<sequence>MSKAWATSASAAEASEETCRGAASGTATTASGKDSAGVRRGSGAAGATSGEAAGDGTATASGKDDAASGEATPPSGKDAAPGKASAAGTFSPRDRRKTARRRPQMPMCATLHVTCPPERSLGQEGHVRLAAAARAGRAGRN</sequence>
<gene>
    <name evidence="2" type="ORF">GCM10012286_25870</name>
</gene>
<evidence type="ECO:0000313" key="3">
    <source>
        <dbReference type="Proteomes" id="UP000656881"/>
    </source>
</evidence>
<comment type="caution">
    <text evidence="2">The sequence shown here is derived from an EMBL/GenBank/DDBJ whole genome shotgun (WGS) entry which is preliminary data.</text>
</comment>
<keyword evidence="3" id="KW-1185">Reference proteome</keyword>
<accession>A0ABQ2LTT7</accession>
<feature type="compositionally biased region" description="Low complexity" evidence="1">
    <location>
        <begin position="21"/>
        <end position="61"/>
    </location>
</feature>
<feature type="region of interest" description="Disordered" evidence="1">
    <location>
        <begin position="1"/>
        <end position="109"/>
    </location>
</feature>
<name>A0ABQ2LTT7_9ACTN</name>
<reference evidence="3" key="1">
    <citation type="journal article" date="2019" name="Int. J. Syst. Evol. Microbiol.">
        <title>The Global Catalogue of Microorganisms (GCM) 10K type strain sequencing project: providing services to taxonomists for standard genome sequencing and annotation.</title>
        <authorList>
            <consortium name="The Broad Institute Genomics Platform"/>
            <consortium name="The Broad Institute Genome Sequencing Center for Infectious Disease"/>
            <person name="Wu L."/>
            <person name="Ma J."/>
        </authorList>
    </citation>
    <scope>NUCLEOTIDE SEQUENCE [LARGE SCALE GENOMIC DNA]</scope>
    <source>
        <strain evidence="3">CGMCC 4.7349</strain>
    </source>
</reference>
<feature type="compositionally biased region" description="Basic residues" evidence="1">
    <location>
        <begin position="94"/>
        <end position="103"/>
    </location>
</feature>
<evidence type="ECO:0000313" key="2">
    <source>
        <dbReference type="EMBL" id="GGO43012.1"/>
    </source>
</evidence>
<dbReference type="EMBL" id="BMNG01000005">
    <property type="protein sequence ID" value="GGO43012.1"/>
    <property type="molecule type" value="Genomic_DNA"/>
</dbReference>
<protein>
    <submittedName>
        <fullName evidence="2">Uncharacterized protein</fullName>
    </submittedName>
</protein>
<evidence type="ECO:0000256" key="1">
    <source>
        <dbReference type="SAM" id="MobiDB-lite"/>
    </source>
</evidence>
<feature type="compositionally biased region" description="Low complexity" evidence="1">
    <location>
        <begin position="1"/>
        <end position="13"/>
    </location>
</feature>